<organism evidence="2 3">
    <name type="scientific">Haloferax profundi</name>
    <dbReference type="NCBI Taxonomy" id="1544718"/>
    <lineage>
        <taxon>Archaea</taxon>
        <taxon>Methanobacteriati</taxon>
        <taxon>Methanobacteriota</taxon>
        <taxon>Stenosarchaea group</taxon>
        <taxon>Halobacteria</taxon>
        <taxon>Halobacteriales</taxon>
        <taxon>Haloferacaceae</taxon>
        <taxon>Haloferax</taxon>
    </lineage>
</organism>
<dbReference type="Pfam" id="PF24377">
    <property type="entry name" value="DUF7533"/>
    <property type="match status" value="1"/>
</dbReference>
<evidence type="ECO:0000256" key="1">
    <source>
        <dbReference type="SAM" id="Phobius"/>
    </source>
</evidence>
<evidence type="ECO:0000313" key="3">
    <source>
        <dbReference type="Proteomes" id="UP000053157"/>
    </source>
</evidence>
<name>A0A0W1STT2_9EURY</name>
<evidence type="ECO:0000313" key="2">
    <source>
        <dbReference type="EMBL" id="KTG29729.1"/>
    </source>
</evidence>
<keyword evidence="1" id="KW-1133">Transmembrane helix</keyword>
<dbReference type="EMBL" id="LOPV01000091">
    <property type="protein sequence ID" value="KTG29729.1"/>
    <property type="molecule type" value="Genomic_DNA"/>
</dbReference>
<dbReference type="RefSeq" id="WP_058571275.1">
    <property type="nucleotide sequence ID" value="NZ_LOPV01000091.1"/>
</dbReference>
<dbReference type="OrthoDB" id="157531at2157"/>
<sequence>MRLGILEMIGLGASLIFAIPIGVFGLTLLLDGRTVFGAGMVVLAVLMVALPKYLTTPQDIPMLAAEKVVGGVAKDPDDEE</sequence>
<keyword evidence="1" id="KW-0812">Transmembrane</keyword>
<keyword evidence="3" id="KW-1185">Reference proteome</keyword>
<protein>
    <submittedName>
        <fullName evidence="2">Uncharacterized protein</fullName>
    </submittedName>
</protein>
<accession>A0A0W1STT2</accession>
<reference evidence="2 3" key="1">
    <citation type="submission" date="2015-12" db="EMBL/GenBank/DDBJ databases">
        <title>Haloferax profundi sp. nov. isolated from the Discovery deep brine-seawater interface in the Red Sea.</title>
        <authorList>
            <person name="Zhang G."/>
            <person name="Stingl U."/>
            <person name="Rashid M."/>
        </authorList>
    </citation>
    <scope>NUCLEOTIDE SEQUENCE [LARGE SCALE GENOMIC DNA]</scope>
    <source>
        <strain evidence="2 3">SB29</strain>
    </source>
</reference>
<dbReference type="InterPro" id="IPR055955">
    <property type="entry name" value="DUF7533"/>
</dbReference>
<dbReference type="Proteomes" id="UP000053157">
    <property type="component" value="Unassembled WGS sequence"/>
</dbReference>
<feature type="transmembrane region" description="Helical" evidence="1">
    <location>
        <begin position="9"/>
        <end position="29"/>
    </location>
</feature>
<dbReference type="AlphaFoldDB" id="A0A0W1STT2"/>
<feature type="transmembrane region" description="Helical" evidence="1">
    <location>
        <begin position="35"/>
        <end position="54"/>
    </location>
</feature>
<gene>
    <name evidence="2" type="ORF">AUR66_09390</name>
</gene>
<proteinExistence type="predicted"/>
<comment type="caution">
    <text evidence="2">The sequence shown here is derived from an EMBL/GenBank/DDBJ whole genome shotgun (WGS) entry which is preliminary data.</text>
</comment>
<keyword evidence="1" id="KW-0472">Membrane</keyword>